<name>A0ABT1H0L5_9NOCA</name>
<dbReference type="InterPro" id="IPR036291">
    <property type="entry name" value="NAD(P)-bd_dom_sf"/>
</dbReference>
<protein>
    <submittedName>
        <fullName evidence="2">Nucleoside-diphosphate-sugar epimerase</fullName>
    </submittedName>
</protein>
<comment type="caution">
    <text evidence="2">The sequence shown here is derived from an EMBL/GenBank/DDBJ whole genome shotgun (WGS) entry which is preliminary data.</text>
</comment>
<accession>A0ABT1H0L5</accession>
<reference evidence="2 3" key="1">
    <citation type="submission" date="2022-06" db="EMBL/GenBank/DDBJ databases">
        <title>Genomic Encyclopedia of Archaeal and Bacterial Type Strains, Phase II (KMG-II): from individual species to whole genera.</title>
        <authorList>
            <person name="Goeker M."/>
        </authorList>
    </citation>
    <scope>NUCLEOTIDE SEQUENCE [LARGE SCALE GENOMIC DNA]</scope>
    <source>
        <strain evidence="2 3">DSM 45037</strain>
    </source>
</reference>
<dbReference type="EMBL" id="JAMTCG010000003">
    <property type="protein sequence ID" value="MCP2160524.1"/>
    <property type="molecule type" value="Genomic_DNA"/>
</dbReference>
<gene>
    <name evidence="2" type="ORF">LX12_001711</name>
</gene>
<dbReference type="SUPFAM" id="SSF51735">
    <property type="entry name" value="NAD(P)-binding Rossmann-fold domains"/>
    <property type="match status" value="1"/>
</dbReference>
<dbReference type="Pfam" id="PF01370">
    <property type="entry name" value="Epimerase"/>
    <property type="match status" value="1"/>
</dbReference>
<organism evidence="2 3">
    <name type="scientific">Williamsia serinedens</name>
    <dbReference type="NCBI Taxonomy" id="391736"/>
    <lineage>
        <taxon>Bacteria</taxon>
        <taxon>Bacillati</taxon>
        <taxon>Actinomycetota</taxon>
        <taxon>Actinomycetes</taxon>
        <taxon>Mycobacteriales</taxon>
        <taxon>Nocardiaceae</taxon>
        <taxon>Williamsia</taxon>
    </lineage>
</organism>
<evidence type="ECO:0000313" key="2">
    <source>
        <dbReference type="EMBL" id="MCP2160524.1"/>
    </source>
</evidence>
<evidence type="ECO:0000313" key="3">
    <source>
        <dbReference type="Proteomes" id="UP001205740"/>
    </source>
</evidence>
<feature type="domain" description="NAD-dependent epimerase/dehydratase" evidence="1">
    <location>
        <begin position="9"/>
        <end position="212"/>
    </location>
</feature>
<dbReference type="Gene3D" id="3.40.50.720">
    <property type="entry name" value="NAD(P)-binding Rossmann-like Domain"/>
    <property type="match status" value="1"/>
</dbReference>
<evidence type="ECO:0000259" key="1">
    <source>
        <dbReference type="Pfam" id="PF01370"/>
    </source>
</evidence>
<dbReference type="Proteomes" id="UP001205740">
    <property type="component" value="Unassembled WGS sequence"/>
</dbReference>
<dbReference type="RefSeq" id="WP_253654111.1">
    <property type="nucleotide sequence ID" value="NZ_BAAAOE010000003.1"/>
</dbReference>
<proteinExistence type="predicted"/>
<keyword evidence="3" id="KW-1185">Reference proteome</keyword>
<sequence>MTTTPLHVVLGAGPAGTAVVAELRRRGLRTRHVSRSTIDGVDPAVETVVADVSDPESAVAATAGASVIYHAVNVPYHRQVAEMPVIADAVVGAAAHHDATLVVLDTLYPYGTADGDHITEDTPFAATSQKGRMRADLDRRYLAEHARGRIRVSLGRSADFFGPGVWSSTLGAGFFPQAIAGEPVVAFGDIELPHSYSHVPDVAAGLVTLGTDDRALGRVWHLPTVPAVSTAEIHRRVGALLGRQLEALVLDEPTPIGGFDEQFMAEYAEMFYQHRIPQNMVSTAFETTFGVAPTPLDQALSTTLGWFTDALTPAG</sequence>
<dbReference type="InterPro" id="IPR001509">
    <property type="entry name" value="Epimerase_deHydtase"/>
</dbReference>